<evidence type="ECO:0000256" key="3">
    <source>
        <dbReference type="ARBA" id="ARBA00023242"/>
    </source>
</evidence>
<gene>
    <name evidence="6" type="ORF">LDAN0321_LOCUS12918</name>
</gene>
<evidence type="ECO:0000256" key="4">
    <source>
        <dbReference type="RuleBase" id="RU367086"/>
    </source>
</evidence>
<accession>A0A7S2PBH5</accession>
<dbReference type="GO" id="GO:0019843">
    <property type="term" value="F:rRNA binding"/>
    <property type="evidence" value="ECO:0007669"/>
    <property type="project" value="UniProtKB-UniRule"/>
</dbReference>
<dbReference type="InterPro" id="IPR039770">
    <property type="entry name" value="Rpf2"/>
</dbReference>
<evidence type="ECO:0000256" key="1">
    <source>
        <dbReference type="ARBA" id="ARBA00004604"/>
    </source>
</evidence>
<organism evidence="6">
    <name type="scientific">Leptocylindrus danicus</name>
    <dbReference type="NCBI Taxonomy" id="163516"/>
    <lineage>
        <taxon>Eukaryota</taxon>
        <taxon>Sar</taxon>
        <taxon>Stramenopiles</taxon>
        <taxon>Ochrophyta</taxon>
        <taxon>Bacillariophyta</taxon>
        <taxon>Coscinodiscophyceae</taxon>
        <taxon>Chaetocerotophycidae</taxon>
        <taxon>Leptocylindrales</taxon>
        <taxon>Leptocylindraceae</taxon>
        <taxon>Leptocylindrus</taxon>
    </lineage>
</organism>
<reference evidence="6" key="1">
    <citation type="submission" date="2021-01" db="EMBL/GenBank/DDBJ databases">
        <authorList>
            <person name="Corre E."/>
            <person name="Pelletier E."/>
            <person name="Niang G."/>
            <person name="Scheremetjew M."/>
            <person name="Finn R."/>
            <person name="Kale V."/>
            <person name="Holt S."/>
            <person name="Cochrane G."/>
            <person name="Meng A."/>
            <person name="Brown T."/>
            <person name="Cohen L."/>
        </authorList>
    </citation>
    <scope>NUCLEOTIDE SEQUENCE</scope>
    <source>
        <strain evidence="6">B650</strain>
    </source>
</reference>
<dbReference type="EMBL" id="HBGY01020484">
    <property type="protein sequence ID" value="CAD9589504.1"/>
    <property type="molecule type" value="Transcribed_RNA"/>
</dbReference>
<comment type="subcellular location">
    <subcellularLocation>
        <location evidence="1 4">Nucleus</location>
        <location evidence="1 4">Nucleolus</location>
    </subcellularLocation>
</comment>
<sequence>MHHVLKDLRSMCAPHSKLMSKNNPISAFQHAGKNSIEFLCTKNDSTLFAIGSHNKKRPSNLVLGRLFDHQILDMVELGVVQYKGLKDYRGAPKKRVGSKPMMCFIGDVWHLDEEMKKLQNLLLDLFRGDPVSKLALIGLDHCICVTAASDGIIRLRTYYCKLKKNPNGLRTPVPFLTSSGPDMDFTVRRSEYAAADVYKAARRQPKAAKAKKVKNKTTNLFGETIGRLHLEKQNIDKMGGKRVKALRIAGKIAKEEEDAAIEAELQREGAELGKEFKATMGYTEEDMA</sequence>
<proteinExistence type="inferred from homology"/>
<evidence type="ECO:0000259" key="5">
    <source>
        <dbReference type="PROSITE" id="PS50833"/>
    </source>
</evidence>
<dbReference type="SMART" id="SM00879">
    <property type="entry name" value="Brix"/>
    <property type="match status" value="1"/>
</dbReference>
<evidence type="ECO:0000256" key="2">
    <source>
        <dbReference type="ARBA" id="ARBA00010782"/>
    </source>
</evidence>
<evidence type="ECO:0000313" key="6">
    <source>
        <dbReference type="EMBL" id="CAD9589504.1"/>
    </source>
</evidence>
<feature type="domain" description="Brix" evidence="5">
    <location>
        <begin position="1"/>
        <end position="196"/>
    </location>
</feature>
<name>A0A7S2PBH5_9STRA</name>
<dbReference type="AlphaFoldDB" id="A0A7S2PBH5"/>
<keyword evidence="3 4" id="KW-0539">Nucleus</keyword>
<dbReference type="GO" id="GO:0000463">
    <property type="term" value="P:maturation of LSU-rRNA from tricistronic rRNA transcript (SSU-rRNA, 5.8S rRNA, LSU-rRNA)"/>
    <property type="evidence" value="ECO:0007669"/>
    <property type="project" value="TreeGrafter"/>
</dbReference>
<comment type="similarity">
    <text evidence="2 4">Belongs to the RPF2 family.</text>
</comment>
<protein>
    <recommendedName>
        <fullName evidence="4">Ribosome production factor 2 homolog</fullName>
    </recommendedName>
    <alternativeName>
        <fullName evidence="4">Ribosome biogenesis protein RPF2 homolog</fullName>
    </alternativeName>
</protein>
<dbReference type="InterPro" id="IPR007109">
    <property type="entry name" value="Brix"/>
</dbReference>
<dbReference type="PANTHER" id="PTHR12728">
    <property type="entry name" value="BRIX DOMAIN CONTAINING PROTEIN"/>
    <property type="match status" value="1"/>
</dbReference>
<dbReference type="GO" id="GO:0005730">
    <property type="term" value="C:nucleolus"/>
    <property type="evidence" value="ECO:0007669"/>
    <property type="project" value="UniProtKB-SubCell"/>
</dbReference>
<dbReference type="PANTHER" id="PTHR12728:SF0">
    <property type="entry name" value="RIBOSOME PRODUCTION FACTOR 2 HOMOLOG"/>
    <property type="match status" value="1"/>
</dbReference>
<dbReference type="Pfam" id="PF04427">
    <property type="entry name" value="Brix"/>
    <property type="match status" value="1"/>
</dbReference>
<dbReference type="PROSITE" id="PS50833">
    <property type="entry name" value="BRIX"/>
    <property type="match status" value="1"/>
</dbReference>
<dbReference type="GO" id="GO:0000027">
    <property type="term" value="P:ribosomal large subunit assembly"/>
    <property type="evidence" value="ECO:0007669"/>
    <property type="project" value="InterPro"/>
</dbReference>